<protein>
    <submittedName>
        <fullName evidence="1">Uncharacterized protein</fullName>
    </submittedName>
</protein>
<evidence type="ECO:0000313" key="1">
    <source>
        <dbReference type="EMBL" id="MFD1184881.1"/>
    </source>
</evidence>
<dbReference type="Proteomes" id="UP001597094">
    <property type="component" value="Unassembled WGS sequence"/>
</dbReference>
<gene>
    <name evidence="1" type="ORF">ACFQ2O_01600</name>
</gene>
<accession>A0ABW3SJ76</accession>
<name>A0ABW3SJ76_9BACT</name>
<comment type="caution">
    <text evidence="1">The sequence shown here is derived from an EMBL/GenBank/DDBJ whole genome shotgun (WGS) entry which is preliminary data.</text>
</comment>
<keyword evidence="2" id="KW-1185">Reference proteome</keyword>
<proteinExistence type="predicted"/>
<reference evidence="2" key="1">
    <citation type="journal article" date="2019" name="Int. J. Syst. Evol. Microbiol.">
        <title>The Global Catalogue of Microorganisms (GCM) 10K type strain sequencing project: providing services to taxonomists for standard genome sequencing and annotation.</title>
        <authorList>
            <consortium name="The Broad Institute Genomics Platform"/>
            <consortium name="The Broad Institute Genome Sequencing Center for Infectious Disease"/>
            <person name="Wu L."/>
            <person name="Ma J."/>
        </authorList>
    </citation>
    <scope>NUCLEOTIDE SEQUENCE [LARGE SCALE GENOMIC DNA]</scope>
    <source>
        <strain evidence="2">JCM 31319</strain>
    </source>
</reference>
<sequence>MSLYYQPEVRHSLTQDEEDHLEAFARLLTGHMREVMLRRMNPFTSLDELYLIAKKEEMDVHLARLDTSKPFAVLREQIDHVAKLGLGVIDLSQGVFDYSTQAIIKQEVYA</sequence>
<organism evidence="1 2">
    <name type="scientific">Pontibacter rugosus</name>
    <dbReference type="NCBI Taxonomy" id="1745966"/>
    <lineage>
        <taxon>Bacteria</taxon>
        <taxon>Pseudomonadati</taxon>
        <taxon>Bacteroidota</taxon>
        <taxon>Cytophagia</taxon>
        <taxon>Cytophagales</taxon>
        <taxon>Hymenobacteraceae</taxon>
        <taxon>Pontibacter</taxon>
    </lineage>
</organism>
<dbReference type="EMBL" id="JBHTLD010000007">
    <property type="protein sequence ID" value="MFD1184881.1"/>
    <property type="molecule type" value="Genomic_DNA"/>
</dbReference>
<evidence type="ECO:0000313" key="2">
    <source>
        <dbReference type="Proteomes" id="UP001597094"/>
    </source>
</evidence>
<dbReference type="RefSeq" id="WP_377522376.1">
    <property type="nucleotide sequence ID" value="NZ_JBHTLD010000007.1"/>
</dbReference>